<dbReference type="Proteomes" id="UP001054837">
    <property type="component" value="Unassembled WGS sequence"/>
</dbReference>
<gene>
    <name evidence="1" type="ORF">CDAR_15261</name>
</gene>
<name>A0AAV4QGM7_9ARAC</name>
<evidence type="ECO:0000313" key="1">
    <source>
        <dbReference type="EMBL" id="GIY09218.1"/>
    </source>
</evidence>
<comment type="caution">
    <text evidence="1">The sequence shown here is derived from an EMBL/GenBank/DDBJ whole genome shotgun (WGS) entry which is preliminary data.</text>
</comment>
<proteinExistence type="predicted"/>
<dbReference type="AlphaFoldDB" id="A0AAV4QGM7"/>
<accession>A0AAV4QGM7</accession>
<keyword evidence="2" id="KW-1185">Reference proteome</keyword>
<reference evidence="1 2" key="1">
    <citation type="submission" date="2021-06" db="EMBL/GenBank/DDBJ databases">
        <title>Caerostris darwini draft genome.</title>
        <authorList>
            <person name="Kono N."/>
            <person name="Arakawa K."/>
        </authorList>
    </citation>
    <scope>NUCLEOTIDE SEQUENCE [LARGE SCALE GENOMIC DNA]</scope>
</reference>
<protein>
    <submittedName>
        <fullName evidence="1">Uncharacterized protein</fullName>
    </submittedName>
</protein>
<dbReference type="EMBL" id="BPLQ01004589">
    <property type="protein sequence ID" value="GIY09218.1"/>
    <property type="molecule type" value="Genomic_DNA"/>
</dbReference>
<sequence length="99" mass="11668">MWPQCCVKRVLMSGELQMWLVIFKPRKQAVFPSDLQKTPNTTTGSISKNNRSTFIVTTHKFHQMKQKYRFEALFLLRQKNANSKSDEENNQMSPTHHLK</sequence>
<evidence type="ECO:0000313" key="2">
    <source>
        <dbReference type="Proteomes" id="UP001054837"/>
    </source>
</evidence>
<organism evidence="1 2">
    <name type="scientific">Caerostris darwini</name>
    <dbReference type="NCBI Taxonomy" id="1538125"/>
    <lineage>
        <taxon>Eukaryota</taxon>
        <taxon>Metazoa</taxon>
        <taxon>Ecdysozoa</taxon>
        <taxon>Arthropoda</taxon>
        <taxon>Chelicerata</taxon>
        <taxon>Arachnida</taxon>
        <taxon>Araneae</taxon>
        <taxon>Araneomorphae</taxon>
        <taxon>Entelegynae</taxon>
        <taxon>Araneoidea</taxon>
        <taxon>Araneidae</taxon>
        <taxon>Caerostris</taxon>
    </lineage>
</organism>